<protein>
    <recommendedName>
        <fullName evidence="1">DUF6473 domain-containing protein</fullName>
    </recommendedName>
</protein>
<dbReference type="InterPro" id="IPR045524">
    <property type="entry name" value="DUF6473"/>
</dbReference>
<gene>
    <name evidence="2" type="ORF">SAMN05216227_102232</name>
</gene>
<dbReference type="RefSeq" id="WP_050519812.1">
    <property type="nucleotide sequence ID" value="NZ_LGHU01000067.1"/>
</dbReference>
<reference evidence="2 3" key="1">
    <citation type="submission" date="2016-10" db="EMBL/GenBank/DDBJ databases">
        <authorList>
            <person name="de Groot N.N."/>
        </authorList>
    </citation>
    <scope>NUCLEOTIDE SEQUENCE [LARGE SCALE GENOMIC DNA]</scope>
    <source>
        <strain evidence="2 3">CGMCC 1.10836</strain>
    </source>
</reference>
<name>A0A1H8IXD6_9RHOB</name>
<dbReference type="STRING" id="1077947.SAMN05216227_102232"/>
<keyword evidence="3" id="KW-1185">Reference proteome</keyword>
<dbReference type="OrthoDB" id="7838347at2"/>
<evidence type="ECO:0000313" key="2">
    <source>
        <dbReference type="EMBL" id="SEN73141.1"/>
    </source>
</evidence>
<dbReference type="EMBL" id="FOCO01000022">
    <property type="protein sequence ID" value="SEN73141.1"/>
    <property type="molecule type" value="Genomic_DNA"/>
</dbReference>
<feature type="domain" description="DUF6473" evidence="1">
    <location>
        <begin position="1"/>
        <end position="274"/>
    </location>
</feature>
<accession>A0A1H8IXD6</accession>
<evidence type="ECO:0000313" key="3">
    <source>
        <dbReference type="Proteomes" id="UP000183002"/>
    </source>
</evidence>
<evidence type="ECO:0000259" key="1">
    <source>
        <dbReference type="Pfam" id="PF20078"/>
    </source>
</evidence>
<dbReference type="Pfam" id="PF20078">
    <property type="entry name" value="DUF6473"/>
    <property type="match status" value="1"/>
</dbReference>
<organism evidence="2 3">
    <name type="scientific">Pseudorhodobacter antarcticus</name>
    <dbReference type="NCBI Taxonomy" id="1077947"/>
    <lineage>
        <taxon>Bacteria</taxon>
        <taxon>Pseudomonadati</taxon>
        <taxon>Pseudomonadota</taxon>
        <taxon>Alphaproteobacteria</taxon>
        <taxon>Rhodobacterales</taxon>
        <taxon>Paracoccaceae</taxon>
        <taxon>Pseudorhodobacter</taxon>
    </lineage>
</organism>
<proteinExistence type="predicted"/>
<dbReference type="AlphaFoldDB" id="A0A1H8IXD6"/>
<sequence>MAYAYPSGVSLDYFPCHYGTSKLLFRGPKQALHRPYCVAVGGSETYGKFVGVPFASLLSETSDRTVVNLGCMNAGIDVFLNDPEVMGIASGADLTIVQIVGAQNLSNRFYAVHPRRNDRFLRASPQLQNIYREVDFTEFNFTRHMLQTLFQVCPHRFADLALELQTTWVDRMGQLLRGIRGKTLLLWMSDHPPPAADAAVTPYPDPVLVHAGMINDVRSNTNAYLEVVTSRRANAEGIENMRFSELERPAAEGVPGPLAHAEVARALHDAVNHLLGT</sequence>
<dbReference type="Proteomes" id="UP000183002">
    <property type="component" value="Unassembled WGS sequence"/>
</dbReference>